<dbReference type="RefSeq" id="WP_102992064.1">
    <property type="nucleotide sequence ID" value="NZ_FXTU01000006.1"/>
</dbReference>
<reference evidence="3" key="1">
    <citation type="submission" date="2017-05" db="EMBL/GenBank/DDBJ databases">
        <authorList>
            <person name="Varghese N."/>
            <person name="Submissions S."/>
        </authorList>
    </citation>
    <scope>NUCLEOTIDE SEQUENCE</scope>
    <source>
        <strain evidence="3">DSM 45262</strain>
    </source>
</reference>
<dbReference type="SUPFAM" id="SSF54106">
    <property type="entry name" value="LysM domain"/>
    <property type="match status" value="1"/>
</dbReference>
<evidence type="ECO:0000256" key="1">
    <source>
        <dbReference type="SAM" id="MobiDB-lite"/>
    </source>
</evidence>
<name>A0AA46AGE7_9BACL</name>
<dbReference type="CDD" id="cd00118">
    <property type="entry name" value="LysM"/>
    <property type="match status" value="1"/>
</dbReference>
<dbReference type="EMBL" id="FXTU01000006">
    <property type="protein sequence ID" value="SMP28023.1"/>
    <property type="molecule type" value="Genomic_DNA"/>
</dbReference>
<sequence length="264" mass="28887">MKIHIARAGDTLWQLAQKYNIPIERIREANPALADTDELKAGEKIRIPTGKVPVVSTQQSKTWEEAASPSLEEGETVVEQEREETGAPFAALPTPPQVPDIQQPEVFQWGSSSPWDSSFFEGEWEEGPPGYYPPPMPPYPAFVYGHWPAFPPAPYYPTAYPSPYPAAYPSMYQPAYPVFYPPAHEAHMTVEAPLASAAYPMIQEETEVGGGGSVGSDAAYDPSSTNSPLSHDPELGKPAYQAWYQPQAAQVHPAKLKESSSTLA</sequence>
<dbReference type="Gene3D" id="3.10.350.10">
    <property type="entry name" value="LysM domain"/>
    <property type="match status" value="1"/>
</dbReference>
<evidence type="ECO:0000313" key="4">
    <source>
        <dbReference type="Proteomes" id="UP001157946"/>
    </source>
</evidence>
<dbReference type="PROSITE" id="PS51782">
    <property type="entry name" value="LYSM"/>
    <property type="match status" value="1"/>
</dbReference>
<proteinExistence type="predicted"/>
<evidence type="ECO:0000259" key="2">
    <source>
        <dbReference type="PROSITE" id="PS51782"/>
    </source>
</evidence>
<protein>
    <submittedName>
        <fullName evidence="3">LysM domain-containing protein</fullName>
    </submittedName>
</protein>
<dbReference type="Proteomes" id="UP001157946">
    <property type="component" value="Unassembled WGS sequence"/>
</dbReference>
<dbReference type="InterPro" id="IPR036779">
    <property type="entry name" value="LysM_dom_sf"/>
</dbReference>
<dbReference type="InterPro" id="IPR018392">
    <property type="entry name" value="LysM"/>
</dbReference>
<dbReference type="SMART" id="SM00257">
    <property type="entry name" value="LysM"/>
    <property type="match status" value="1"/>
</dbReference>
<feature type="domain" description="LysM" evidence="2">
    <location>
        <begin position="2"/>
        <end position="47"/>
    </location>
</feature>
<keyword evidence="4" id="KW-1185">Reference proteome</keyword>
<evidence type="ECO:0000313" key="3">
    <source>
        <dbReference type="EMBL" id="SMP28023.1"/>
    </source>
</evidence>
<feature type="region of interest" description="Disordered" evidence="1">
    <location>
        <begin position="206"/>
        <end position="236"/>
    </location>
</feature>
<organism evidence="3 4">
    <name type="scientific">Laceyella tengchongensis</name>
    <dbReference type="NCBI Taxonomy" id="574699"/>
    <lineage>
        <taxon>Bacteria</taxon>
        <taxon>Bacillati</taxon>
        <taxon>Bacillota</taxon>
        <taxon>Bacilli</taxon>
        <taxon>Bacillales</taxon>
        <taxon>Thermoactinomycetaceae</taxon>
        <taxon>Laceyella</taxon>
    </lineage>
</organism>
<comment type="caution">
    <text evidence="3">The sequence shown here is derived from an EMBL/GenBank/DDBJ whole genome shotgun (WGS) entry which is preliminary data.</text>
</comment>
<dbReference type="Pfam" id="PF01476">
    <property type="entry name" value="LysM"/>
    <property type="match status" value="1"/>
</dbReference>
<dbReference type="AlphaFoldDB" id="A0AA46AGE7"/>
<gene>
    <name evidence="3" type="ORF">SAMN06265361_10631</name>
</gene>
<accession>A0AA46AGE7</accession>